<keyword evidence="10 16" id="KW-0238">DNA-binding</keyword>
<dbReference type="Gene3D" id="3.30.240.40">
    <property type="entry name" value="E6 early regulatory protein"/>
    <property type="match status" value="2"/>
</dbReference>
<proteinExistence type="inferred from homology"/>
<dbReference type="GO" id="GO:0003677">
    <property type="term" value="F:DNA binding"/>
    <property type="evidence" value="ECO:0007669"/>
    <property type="project" value="UniProtKB-UniRule"/>
</dbReference>
<name>A0AAU6S4U0_9PAPI</name>
<comment type="subcellular location">
    <subcellularLocation>
        <location evidence="16 17">Host cytoplasm</location>
    </subcellularLocation>
    <subcellularLocation>
        <location evidence="16 17">Host nucleus</location>
    </subcellularLocation>
</comment>
<dbReference type="GO" id="GO:0030430">
    <property type="term" value="C:host cell cytoplasm"/>
    <property type="evidence" value="ECO:0007669"/>
    <property type="project" value="UniProtKB-SubCell"/>
</dbReference>
<protein>
    <recommendedName>
        <fullName evidence="16 17">Protein E6</fullName>
    </recommendedName>
</protein>
<evidence type="ECO:0000256" key="9">
    <source>
        <dbReference type="ARBA" id="ARBA00023015"/>
    </source>
</evidence>
<dbReference type="GO" id="GO:0052150">
    <property type="term" value="P:symbiont-mediated perturbation of host apoptosis"/>
    <property type="evidence" value="ECO:0007669"/>
    <property type="project" value="UniProtKB-KW"/>
</dbReference>
<comment type="similarity">
    <text evidence="1 16 17">Belongs to the papillomaviridae E6 protein family.</text>
</comment>
<accession>A0AAU6S4U0</accession>
<evidence type="ECO:0000256" key="1">
    <source>
        <dbReference type="ARBA" id="ARBA00006346"/>
    </source>
</evidence>
<comment type="caution">
    <text evidence="16">Lacks conserved residue(s) required for the propagation of feature annotation.</text>
</comment>
<keyword evidence="11 16" id="KW-0010">Activator</keyword>
<organism evidence="18">
    <name type="scientific">Rhinolophus ferrumequinum papillomavirus 2</name>
    <dbReference type="NCBI Taxonomy" id="3140014"/>
    <lineage>
        <taxon>Viruses</taxon>
        <taxon>Monodnaviria</taxon>
        <taxon>Shotokuvirae</taxon>
        <taxon>Cossaviricota</taxon>
        <taxon>Papovaviricetes</taxon>
        <taxon>Zurhausenvirales</taxon>
        <taxon>Papillomaviridae</taxon>
    </lineage>
</organism>
<reference evidence="18" key="1">
    <citation type="journal article" date="2024" name="Microbiol. Spectr.">
        <title>Full-genome sequencing of dozens of new DNA viruses found in Spanish bat feces.</title>
        <authorList>
            <person name="Buigues J."/>
            <person name="Vinals A."/>
            <person name="Martinez-Recio R."/>
            <person name="Monros J.S."/>
            <person name="Sanjuan R."/>
            <person name="Cuevas J.M."/>
        </authorList>
    </citation>
    <scope>NUCLEOTIDE SEQUENCE</scope>
    <source>
        <strain evidence="18">MAVG46</strain>
    </source>
</reference>
<comment type="function">
    <text evidence="16">Plays a major role in the induction and maintenance of cellular transformation. E6 associates with host UBE3A/E6-AP ubiquitin-protein ligase and modulates its activity. Protects host keratinocytes from apoptosis by mediating the degradation of host BAK1. May also inhibit host immune response.</text>
</comment>
<evidence type="ECO:0000256" key="15">
    <source>
        <dbReference type="ARBA" id="ARBA00023323"/>
    </source>
</evidence>
<evidence type="ECO:0000256" key="5">
    <source>
        <dbReference type="ARBA" id="ARBA00022632"/>
    </source>
</evidence>
<dbReference type="GO" id="GO:0006355">
    <property type="term" value="P:regulation of DNA-templated transcription"/>
    <property type="evidence" value="ECO:0007669"/>
    <property type="project" value="UniProtKB-UniRule"/>
</dbReference>
<dbReference type="InterPro" id="IPR001334">
    <property type="entry name" value="E6"/>
</dbReference>
<comment type="subunit">
    <text evidence="16">Forms homodimers. Interacts with ubiquitin-protein ligase UBE3A/E6-AP; this interaction stimulates UBE3A ubiquitin activity. Interacts with host BAK1.</text>
</comment>
<keyword evidence="15 16" id="KW-1119">Modulation of host cell apoptosis by virus</keyword>
<keyword evidence="8 16" id="KW-0862">Zinc</keyword>
<evidence type="ECO:0000313" key="18">
    <source>
        <dbReference type="EMBL" id="WZK92766.1"/>
    </source>
</evidence>
<keyword evidence="3 16" id="KW-1048">Host nucleus</keyword>
<gene>
    <name evidence="16" type="primary">E6</name>
</gene>
<keyword evidence="12 16" id="KW-0804">Transcription</keyword>
<feature type="zinc finger region" evidence="16">
    <location>
        <begin position="110"/>
        <end position="146"/>
    </location>
</feature>
<keyword evidence="7 16" id="KW-0863">Zinc-finger</keyword>
<keyword evidence="5 16" id="KW-1090">Inhibition of host innate immune response by virus</keyword>
<evidence type="ECO:0000256" key="12">
    <source>
        <dbReference type="ARBA" id="ARBA00023163"/>
    </source>
</evidence>
<reference evidence="18" key="2">
    <citation type="submission" date="2024-02" db="EMBL/GenBank/DDBJ databases">
        <authorList>
            <person name="Buigues J."/>
            <person name="Vinals A."/>
            <person name="Martinez-Recio R."/>
            <person name="S Monros J."/>
            <person name="Sanjuan R."/>
            <person name="Cuevas J.M."/>
        </authorList>
    </citation>
    <scope>NUCLEOTIDE SEQUENCE</scope>
    <source>
        <strain evidence="18">MAVG46</strain>
    </source>
</reference>
<evidence type="ECO:0000256" key="2">
    <source>
        <dbReference type="ARBA" id="ARBA00022518"/>
    </source>
</evidence>
<keyword evidence="6 16" id="KW-0479">Metal-binding</keyword>
<dbReference type="Pfam" id="PF00518">
    <property type="entry name" value="E6"/>
    <property type="match status" value="1"/>
</dbReference>
<evidence type="ECO:0000256" key="4">
    <source>
        <dbReference type="ARBA" id="ARBA00022581"/>
    </source>
</evidence>
<dbReference type="GO" id="GO:0006351">
    <property type="term" value="P:DNA-templated transcription"/>
    <property type="evidence" value="ECO:0007669"/>
    <property type="project" value="UniProtKB-UniRule"/>
</dbReference>
<evidence type="ECO:0000256" key="8">
    <source>
        <dbReference type="ARBA" id="ARBA00022833"/>
    </source>
</evidence>
<keyword evidence="14 16" id="KW-0899">Viral immunoevasion</keyword>
<dbReference type="GO" id="GO:0052170">
    <property type="term" value="P:symbiont-mediated suppression of host innate immune response"/>
    <property type="evidence" value="ECO:0007669"/>
    <property type="project" value="UniProtKB-KW"/>
</dbReference>
<evidence type="ECO:0000256" key="16">
    <source>
        <dbReference type="HAMAP-Rule" id="MF_04006"/>
    </source>
</evidence>
<evidence type="ECO:0000256" key="6">
    <source>
        <dbReference type="ARBA" id="ARBA00022723"/>
    </source>
</evidence>
<keyword evidence="9 16" id="KW-0805">Transcription regulation</keyword>
<evidence type="ECO:0000256" key="11">
    <source>
        <dbReference type="ARBA" id="ARBA00023159"/>
    </source>
</evidence>
<keyword evidence="13 16" id="KW-1035">Host cytoplasm</keyword>
<evidence type="ECO:0000256" key="13">
    <source>
        <dbReference type="ARBA" id="ARBA00023200"/>
    </source>
</evidence>
<dbReference type="GO" id="GO:0039502">
    <property type="term" value="P:symbiont-mediated suppression of host type I interferon-mediated signaling pathway"/>
    <property type="evidence" value="ECO:0007669"/>
    <property type="project" value="UniProtKB-UniRule"/>
</dbReference>
<sequence>MAVRTVLVTFMEHQRSFDLKQIADSCGIPLHEYLISCFYCNKWLTTHEKLLYQHAELLVVWKDDLPFACCYHCILVGARVDFLTGFSRSVPVSRFGEVCSHHWDTVTVRCIRCLRKLNPHEKGDIVSNNQTIFVIKGGFRALCCLCKVGV</sequence>
<evidence type="ECO:0000256" key="10">
    <source>
        <dbReference type="ARBA" id="ARBA00023125"/>
    </source>
</evidence>
<dbReference type="GO" id="GO:0042025">
    <property type="term" value="C:host cell nucleus"/>
    <property type="evidence" value="ECO:0007669"/>
    <property type="project" value="UniProtKB-SubCell"/>
</dbReference>
<dbReference type="EMBL" id="PP410048">
    <property type="protein sequence ID" value="WZK92766.1"/>
    <property type="molecule type" value="Genomic_DNA"/>
</dbReference>
<dbReference type="GO" id="GO:0039648">
    <property type="term" value="P:symbiont-mediated perturbation of host ubiquitin-like protein modification"/>
    <property type="evidence" value="ECO:0007669"/>
    <property type="project" value="UniProtKB-UniRule"/>
</dbReference>
<dbReference type="SUPFAM" id="SSF161229">
    <property type="entry name" value="E6 C-terminal domain-like"/>
    <property type="match status" value="2"/>
</dbReference>
<dbReference type="HAMAP" id="MF_04006">
    <property type="entry name" value="HPV_E6"/>
    <property type="match status" value="1"/>
</dbReference>
<keyword evidence="2 16" id="KW-0244">Early protein</keyword>
<evidence type="ECO:0000256" key="3">
    <source>
        <dbReference type="ARBA" id="ARBA00022562"/>
    </source>
</evidence>
<evidence type="ECO:0000256" key="7">
    <source>
        <dbReference type="ARBA" id="ARBA00022771"/>
    </source>
</evidence>
<keyword evidence="4 16" id="KW-0945">Host-virus interaction</keyword>
<feature type="zinc finger region" evidence="16">
    <location>
        <begin position="37"/>
        <end position="73"/>
    </location>
</feature>
<evidence type="ECO:0000256" key="14">
    <source>
        <dbReference type="ARBA" id="ARBA00023280"/>
    </source>
</evidence>
<dbReference type="GO" id="GO:0008270">
    <property type="term" value="F:zinc ion binding"/>
    <property type="evidence" value="ECO:0007669"/>
    <property type="project" value="UniProtKB-KW"/>
</dbReference>
<dbReference type="InterPro" id="IPR038575">
    <property type="entry name" value="E6_sf"/>
</dbReference>
<evidence type="ECO:0000256" key="17">
    <source>
        <dbReference type="RuleBase" id="RU363123"/>
    </source>
</evidence>